<evidence type="ECO:0000313" key="4">
    <source>
        <dbReference type="EMBL" id="MCG4564054.1"/>
    </source>
</evidence>
<protein>
    <submittedName>
        <fullName evidence="4">ACT domain-containing protein</fullName>
    </submittedName>
</protein>
<dbReference type="PROSITE" id="PS51371">
    <property type="entry name" value="CBS"/>
    <property type="match status" value="1"/>
</dbReference>
<dbReference type="PIRSF" id="PIRSF035040">
    <property type="entry name" value="UCP035040_CBS_Lmo0553"/>
    <property type="match status" value="1"/>
</dbReference>
<feature type="domain" description="CBS" evidence="2">
    <location>
        <begin position="7"/>
        <end position="64"/>
    </location>
</feature>
<sequence length="210" mass="23792">MYVKNHMLPKDKLTLVYIDESIGSALEKINKGDFLSLPVFDGDEFKGILMKEAIFRYYFETNSMDKTDFLDDVKVKDLYNEVYKSILETEIIENASYLLKEVRTPFLPVFDVKGNFTGILTHTSIFNAFSEIFGLGKGTRILVNLFDIPGQLAKLTGIIRKENVNIINIAVMDAKVLDVYKVVIRVDTEDVDDLINKIDKSGFKVAGVSK</sequence>
<dbReference type="RefSeq" id="WP_216383985.1">
    <property type="nucleotide sequence ID" value="NZ_JAHLOA010000004.1"/>
</dbReference>
<dbReference type="PROSITE" id="PS51671">
    <property type="entry name" value="ACT"/>
    <property type="match status" value="1"/>
</dbReference>
<dbReference type="Pfam" id="PF00571">
    <property type="entry name" value="CBS"/>
    <property type="match status" value="1"/>
</dbReference>
<dbReference type="Pfam" id="PF01842">
    <property type="entry name" value="ACT"/>
    <property type="match status" value="1"/>
</dbReference>
<dbReference type="CDD" id="cd02205">
    <property type="entry name" value="CBS_pair_SF"/>
    <property type="match status" value="1"/>
</dbReference>
<accession>A0A9Q4FKY3</accession>
<proteinExistence type="predicted"/>
<keyword evidence="5" id="KW-1185">Reference proteome</keyword>
<dbReference type="InterPro" id="IPR017036">
    <property type="entry name" value="Lmo0553-like"/>
</dbReference>
<evidence type="ECO:0000313" key="5">
    <source>
        <dbReference type="Proteomes" id="UP001108123"/>
    </source>
</evidence>
<gene>
    <name evidence="4" type="ORF">L0P62_01190</name>
</gene>
<comment type="caution">
    <text evidence="4">The sequence shown here is derived from an EMBL/GenBank/DDBJ whole genome shotgun (WGS) entry which is preliminary data.</text>
</comment>
<organism evidence="4 5">
    <name type="scientific">Anaerosalibacter bizertensis</name>
    <dbReference type="NCBI Taxonomy" id="932217"/>
    <lineage>
        <taxon>Bacteria</taxon>
        <taxon>Bacillati</taxon>
        <taxon>Bacillota</taxon>
        <taxon>Tissierellia</taxon>
        <taxon>Tissierellales</taxon>
        <taxon>Sporanaerobacteraceae</taxon>
        <taxon>Anaerosalibacter</taxon>
    </lineage>
</organism>
<evidence type="ECO:0000259" key="2">
    <source>
        <dbReference type="PROSITE" id="PS51371"/>
    </source>
</evidence>
<evidence type="ECO:0000256" key="1">
    <source>
        <dbReference type="PROSITE-ProRule" id="PRU00703"/>
    </source>
</evidence>
<dbReference type="InterPro" id="IPR002912">
    <property type="entry name" value="ACT_dom"/>
</dbReference>
<dbReference type="AlphaFoldDB" id="A0A9Q4FKY3"/>
<evidence type="ECO:0000259" key="3">
    <source>
        <dbReference type="PROSITE" id="PS51671"/>
    </source>
</evidence>
<name>A0A9Q4FKY3_9FIRM</name>
<feature type="domain" description="ACT" evidence="3">
    <location>
        <begin position="140"/>
        <end position="210"/>
    </location>
</feature>
<keyword evidence="1" id="KW-0129">CBS domain</keyword>
<dbReference type="EMBL" id="JAKNID010000002">
    <property type="protein sequence ID" value="MCG4564054.1"/>
    <property type="molecule type" value="Genomic_DNA"/>
</dbReference>
<reference evidence="4" key="1">
    <citation type="submission" date="2022-01" db="EMBL/GenBank/DDBJ databases">
        <title>Collection of gut derived symbiotic bacterial strains cultured from healthy donors.</title>
        <authorList>
            <person name="Lin H."/>
            <person name="Kohout C."/>
            <person name="Waligurski E."/>
            <person name="Pamer E.G."/>
        </authorList>
    </citation>
    <scope>NUCLEOTIDE SEQUENCE</scope>
    <source>
        <strain evidence="4">MSK.14.39</strain>
    </source>
</reference>
<dbReference type="InterPro" id="IPR000644">
    <property type="entry name" value="CBS_dom"/>
</dbReference>
<dbReference type="Proteomes" id="UP001108123">
    <property type="component" value="Unassembled WGS sequence"/>
</dbReference>